<comment type="similarity">
    <text evidence="2 8">Belongs to the GrpE family.</text>
</comment>
<dbReference type="InterPro" id="IPR000740">
    <property type="entry name" value="GrpE"/>
</dbReference>
<gene>
    <name evidence="10" type="ORF">BMR1_03g00730</name>
</gene>
<dbReference type="AlphaFoldDB" id="A0A0K3AT58"/>
<dbReference type="GO" id="GO:0001405">
    <property type="term" value="C:PAM complex, Tim23 associated import motor"/>
    <property type="evidence" value="ECO:0007669"/>
    <property type="project" value="TreeGrafter"/>
</dbReference>
<proteinExistence type="inferred from homology"/>
<dbReference type="Gene3D" id="3.90.20.20">
    <property type="match status" value="1"/>
</dbReference>
<reference evidence="10 11" key="2">
    <citation type="journal article" date="2013" name="PLoS ONE">
        <title>Whole genome mapping and re-organization of the nuclear and mitochondrial genomes of Babesia microti isolates.</title>
        <authorList>
            <person name="Cornillot E."/>
            <person name="Dassouli A."/>
            <person name="Garg A."/>
            <person name="Pachikara N."/>
            <person name="Randazzo S."/>
            <person name="Depoix D."/>
            <person name="Carcy B."/>
            <person name="Delbecq S."/>
            <person name="Frutos R."/>
            <person name="Silva J.C."/>
            <person name="Sutton R."/>
            <person name="Krause P.J."/>
            <person name="Mamoun C.B."/>
        </authorList>
    </citation>
    <scope>NUCLEOTIDE SEQUENCE [LARGE SCALE GENOMIC DNA]</scope>
    <source>
        <strain evidence="10 11">RI</strain>
    </source>
</reference>
<comment type="function">
    <text evidence="7">Essential component of the PAM complex, a complex required for the translocation of transit peptide-containing proteins from the inner membrane into the mitochondrial matrix in an ATP-dependent manner.</text>
</comment>
<dbReference type="PROSITE" id="PS01071">
    <property type="entry name" value="GRPE"/>
    <property type="match status" value="1"/>
</dbReference>
<dbReference type="KEGG" id="bmic:BMR1_03g00730"/>
<evidence type="ECO:0000256" key="1">
    <source>
        <dbReference type="ARBA" id="ARBA00004496"/>
    </source>
</evidence>
<dbReference type="PRINTS" id="PR00773">
    <property type="entry name" value="GRPEPROTEIN"/>
</dbReference>
<keyword evidence="11" id="KW-1185">Reference proteome</keyword>
<dbReference type="Proteomes" id="UP000002899">
    <property type="component" value="Chromosome III"/>
</dbReference>
<evidence type="ECO:0000313" key="11">
    <source>
        <dbReference type="Proteomes" id="UP000002899"/>
    </source>
</evidence>
<dbReference type="OMA" id="PHRHQAI"/>
<dbReference type="GO" id="GO:0000774">
    <property type="term" value="F:adenyl-nucleotide exchange factor activity"/>
    <property type="evidence" value="ECO:0007669"/>
    <property type="project" value="InterPro"/>
</dbReference>
<comment type="subcellular location">
    <subcellularLocation>
        <location evidence="1">Cytoplasm</location>
    </subcellularLocation>
    <subcellularLocation>
        <location evidence="7">Mitochondrion matrix</location>
    </subcellularLocation>
</comment>
<evidence type="ECO:0000256" key="5">
    <source>
        <dbReference type="ARBA" id="ARBA00023016"/>
    </source>
</evidence>
<evidence type="ECO:0000256" key="3">
    <source>
        <dbReference type="ARBA" id="ARBA00011738"/>
    </source>
</evidence>
<dbReference type="InterPro" id="IPR013805">
    <property type="entry name" value="GrpE_CC"/>
</dbReference>
<dbReference type="GO" id="GO:0030150">
    <property type="term" value="P:protein import into mitochondrial matrix"/>
    <property type="evidence" value="ECO:0007669"/>
    <property type="project" value="TreeGrafter"/>
</dbReference>
<dbReference type="SUPFAM" id="SSF51064">
    <property type="entry name" value="Head domain of nucleotide exchange factor GrpE"/>
    <property type="match status" value="1"/>
</dbReference>
<protein>
    <recommendedName>
        <fullName evidence="7">GrpE protein homolog</fullName>
    </recommendedName>
</protein>
<dbReference type="GO" id="GO:0006457">
    <property type="term" value="P:protein folding"/>
    <property type="evidence" value="ECO:0007669"/>
    <property type="project" value="InterPro"/>
</dbReference>
<dbReference type="PANTHER" id="PTHR21237:SF23">
    <property type="entry name" value="GRPE PROTEIN HOMOLOG, MITOCHONDRIAL"/>
    <property type="match status" value="1"/>
</dbReference>
<keyword evidence="6 7" id="KW-0143">Chaperone</keyword>
<reference evidence="10 11" key="1">
    <citation type="journal article" date="2012" name="Nucleic Acids Res.">
        <title>Sequencing of the smallest Apicomplexan genome from the human pathogen Babesia microti.</title>
        <authorList>
            <person name="Cornillot E."/>
            <person name="Hadj-Kaddour K."/>
            <person name="Dassouli A."/>
            <person name="Noel B."/>
            <person name="Ranwez V."/>
            <person name="Vacherie B."/>
            <person name="Augagneur Y."/>
            <person name="Bres V."/>
            <person name="Duclos A."/>
            <person name="Randazzo S."/>
            <person name="Carcy B."/>
            <person name="Debierre-Grockiego F."/>
            <person name="Delbecq S."/>
            <person name="Moubri-Menage K."/>
            <person name="Shams-Eldin H."/>
            <person name="Usmani-Brown S."/>
            <person name="Bringaud F."/>
            <person name="Wincker P."/>
            <person name="Vivares C.P."/>
            <person name="Schwarz R.T."/>
            <person name="Schetters T.P."/>
            <person name="Krause P.J."/>
            <person name="Gorenflot A."/>
            <person name="Berry V."/>
            <person name="Barbe V."/>
            <person name="Ben Mamoun C."/>
        </authorList>
    </citation>
    <scope>NUCLEOTIDE SEQUENCE [LARGE SCALE GENOMIC DNA]</scope>
    <source>
        <strain evidence="10 11">RI</strain>
    </source>
</reference>
<evidence type="ECO:0000256" key="4">
    <source>
        <dbReference type="ARBA" id="ARBA00022490"/>
    </source>
</evidence>
<dbReference type="FunFam" id="2.30.22.10:FF:000001">
    <property type="entry name" value="Protein GrpE"/>
    <property type="match status" value="1"/>
</dbReference>
<evidence type="ECO:0000256" key="9">
    <source>
        <dbReference type="SAM" id="Coils"/>
    </source>
</evidence>
<dbReference type="SUPFAM" id="SSF58014">
    <property type="entry name" value="Coiled-coil domain of nucleotide exchange factor GrpE"/>
    <property type="match status" value="1"/>
</dbReference>
<name>A0A0K3AT58_BABMR</name>
<accession>A0A0K3AT58</accession>
<evidence type="ECO:0000256" key="7">
    <source>
        <dbReference type="RuleBase" id="RU000640"/>
    </source>
</evidence>
<dbReference type="Gene3D" id="2.30.22.10">
    <property type="entry name" value="Head domain of nucleotide exchange factor GrpE"/>
    <property type="match status" value="1"/>
</dbReference>
<feature type="coiled-coil region" evidence="9">
    <location>
        <begin position="69"/>
        <end position="103"/>
    </location>
</feature>
<keyword evidence="5" id="KW-0346">Stress response</keyword>
<comment type="subunit">
    <text evidence="3">Homodimer.</text>
</comment>
<dbReference type="EMBL" id="LN871598">
    <property type="protein sequence ID" value="CTQ40746.1"/>
    <property type="molecule type" value="Genomic_DNA"/>
</dbReference>
<evidence type="ECO:0000313" key="10">
    <source>
        <dbReference type="EMBL" id="CTQ40746.1"/>
    </source>
</evidence>
<sequence>MNRYVVRLYRFSLINRVSFPIFYRKVSTINHLTLYNTCRNFTSAKNDLEVEQSTDPDTFSTETTEVDSVEGLKSKIDELEQKLAAAEEKLSEYKNKLLRSLAECENTRTRYIKEVEKAQHYGITNFAKSILDVADSLELATKSIDINTLEKGTELANVVDGINLTIEVLNSKLNNFGIQRIEALGEIFDPQKHEALFEVQDASKPKGTVSQVLQPGYVIKDRILRAAKVGVVVSTG</sequence>
<keyword evidence="7" id="KW-0496">Mitochondrion</keyword>
<keyword evidence="9" id="KW-0175">Coiled coil</keyword>
<dbReference type="OrthoDB" id="201635at2759"/>
<dbReference type="CDD" id="cd00446">
    <property type="entry name" value="GrpE"/>
    <property type="match status" value="1"/>
</dbReference>
<organism evidence="10 11">
    <name type="scientific">Babesia microti (strain RI)</name>
    <dbReference type="NCBI Taxonomy" id="1133968"/>
    <lineage>
        <taxon>Eukaryota</taxon>
        <taxon>Sar</taxon>
        <taxon>Alveolata</taxon>
        <taxon>Apicomplexa</taxon>
        <taxon>Aconoidasida</taxon>
        <taxon>Piroplasmida</taxon>
        <taxon>Babesiidae</taxon>
        <taxon>Babesia</taxon>
    </lineage>
</organism>
<reference evidence="10 11" key="3">
    <citation type="journal article" date="2016" name="Sci. Rep.">
        <title>Genome-wide diversity and gene expression profiling of Babesia microti isolates identify polymorphic genes that mediate host-pathogen interactions.</title>
        <authorList>
            <person name="Silva J.C."/>
            <person name="Cornillot E."/>
            <person name="McCracken C."/>
            <person name="Usmani-Brown S."/>
            <person name="Dwivedi A."/>
            <person name="Ifeonu O.O."/>
            <person name="Crabtree J."/>
            <person name="Gotia H.T."/>
            <person name="Virji A.Z."/>
            <person name="Reynes C."/>
            <person name="Colinge J."/>
            <person name="Kumar V."/>
            <person name="Lawres L."/>
            <person name="Pazzi J.E."/>
            <person name="Pablo J.V."/>
            <person name="Hung C."/>
            <person name="Brancato J."/>
            <person name="Kumari P."/>
            <person name="Orvis J."/>
            <person name="Tretina K."/>
            <person name="Chibucos M."/>
            <person name="Ott S."/>
            <person name="Sadzewicz L."/>
            <person name="Sengamalay N."/>
            <person name="Shetty A.C."/>
            <person name="Su Q."/>
            <person name="Tallon L."/>
            <person name="Fraser C.M."/>
            <person name="Frutos R."/>
            <person name="Molina D.M."/>
            <person name="Krause P.J."/>
            <person name="Ben Mamoun C."/>
        </authorList>
    </citation>
    <scope>NUCLEOTIDE SEQUENCE [LARGE SCALE GENOMIC DNA]</scope>
    <source>
        <strain evidence="10 11">RI</strain>
    </source>
</reference>
<dbReference type="RefSeq" id="XP_012648757.1">
    <property type="nucleotide sequence ID" value="XM_012793303.1"/>
</dbReference>
<dbReference type="GO" id="GO:0051087">
    <property type="term" value="F:protein-folding chaperone binding"/>
    <property type="evidence" value="ECO:0007669"/>
    <property type="project" value="InterPro"/>
</dbReference>
<dbReference type="InterPro" id="IPR009012">
    <property type="entry name" value="GrpE_head"/>
</dbReference>
<keyword evidence="4" id="KW-0963">Cytoplasm</keyword>
<dbReference type="GO" id="GO:0042803">
    <property type="term" value="F:protein homodimerization activity"/>
    <property type="evidence" value="ECO:0007669"/>
    <property type="project" value="InterPro"/>
</dbReference>
<dbReference type="VEuPathDB" id="PiroplasmaDB:BMR1_03g00730"/>
<dbReference type="GeneID" id="24424780"/>
<dbReference type="Pfam" id="PF01025">
    <property type="entry name" value="GrpE"/>
    <property type="match status" value="1"/>
</dbReference>
<dbReference type="PANTHER" id="PTHR21237">
    <property type="entry name" value="GRPE PROTEIN"/>
    <property type="match status" value="1"/>
</dbReference>
<evidence type="ECO:0000256" key="2">
    <source>
        <dbReference type="ARBA" id="ARBA00009054"/>
    </source>
</evidence>
<evidence type="ECO:0000256" key="6">
    <source>
        <dbReference type="ARBA" id="ARBA00023186"/>
    </source>
</evidence>
<dbReference type="HAMAP" id="MF_01151">
    <property type="entry name" value="GrpE"/>
    <property type="match status" value="1"/>
</dbReference>
<evidence type="ECO:0000256" key="8">
    <source>
        <dbReference type="RuleBase" id="RU004478"/>
    </source>
</evidence>
<dbReference type="GO" id="GO:0051082">
    <property type="term" value="F:unfolded protein binding"/>
    <property type="evidence" value="ECO:0007669"/>
    <property type="project" value="TreeGrafter"/>
</dbReference>